<reference evidence="1 2" key="1">
    <citation type="submission" date="2018-03" db="EMBL/GenBank/DDBJ databases">
        <title>The ancient ancestry and fast evolution of plastids.</title>
        <authorList>
            <person name="Moore K.R."/>
            <person name="Magnabosco C."/>
            <person name="Momper L."/>
            <person name="Gold D.A."/>
            <person name="Bosak T."/>
            <person name="Fournier G.P."/>
        </authorList>
    </citation>
    <scope>NUCLEOTIDE SEQUENCE [LARGE SCALE GENOMIC DNA]</scope>
    <source>
        <strain evidence="1 2">CCALA 016</strain>
    </source>
</reference>
<protein>
    <submittedName>
        <fullName evidence="1">Uncharacterized protein</fullName>
    </submittedName>
</protein>
<proteinExistence type="predicted"/>
<dbReference type="RefSeq" id="WP_106458696.1">
    <property type="nucleotide sequence ID" value="NZ_PXOH01000030.1"/>
</dbReference>
<organism evidence="1 2">
    <name type="scientific">Aphanothece hegewaldii CCALA 016</name>
    <dbReference type="NCBI Taxonomy" id="2107694"/>
    <lineage>
        <taxon>Bacteria</taxon>
        <taxon>Bacillati</taxon>
        <taxon>Cyanobacteriota</taxon>
        <taxon>Cyanophyceae</taxon>
        <taxon>Oscillatoriophycideae</taxon>
        <taxon>Chroococcales</taxon>
        <taxon>Aphanothecaceae</taxon>
        <taxon>Aphanothece</taxon>
    </lineage>
</organism>
<keyword evidence="2" id="KW-1185">Reference proteome</keyword>
<name>A0A2T1LT37_9CHRO</name>
<reference evidence="1 2" key="2">
    <citation type="submission" date="2018-03" db="EMBL/GenBank/DDBJ databases">
        <authorList>
            <person name="Keele B.F."/>
        </authorList>
    </citation>
    <scope>NUCLEOTIDE SEQUENCE [LARGE SCALE GENOMIC DNA]</scope>
    <source>
        <strain evidence="1 2">CCALA 016</strain>
    </source>
</reference>
<dbReference type="EMBL" id="PXOH01000030">
    <property type="protein sequence ID" value="PSF33462.1"/>
    <property type="molecule type" value="Genomic_DNA"/>
</dbReference>
<dbReference type="Proteomes" id="UP000239001">
    <property type="component" value="Unassembled WGS sequence"/>
</dbReference>
<gene>
    <name evidence="1" type="ORF">C7H19_20040</name>
</gene>
<evidence type="ECO:0000313" key="1">
    <source>
        <dbReference type="EMBL" id="PSF33462.1"/>
    </source>
</evidence>
<accession>A0A2T1LT37</accession>
<sequence length="110" mass="12708">MTQSMDGTSEFDNMEITPEIQSLVDALSASSCGGHRWTNEQERQFDEYIDHLWQDTSFPTRKPTSIFEDPSDDRKLQARQRSALWCGEDISELPIGLEFDDYEEAMSHLD</sequence>
<comment type="caution">
    <text evidence="1">The sequence shown here is derived from an EMBL/GenBank/DDBJ whole genome shotgun (WGS) entry which is preliminary data.</text>
</comment>
<dbReference type="AlphaFoldDB" id="A0A2T1LT37"/>
<evidence type="ECO:0000313" key="2">
    <source>
        <dbReference type="Proteomes" id="UP000239001"/>
    </source>
</evidence>